<dbReference type="PROSITE" id="PS51892">
    <property type="entry name" value="SUBTILASE"/>
    <property type="match status" value="1"/>
</dbReference>
<evidence type="ECO:0000256" key="1">
    <source>
        <dbReference type="ARBA" id="ARBA00011073"/>
    </source>
</evidence>
<dbReference type="InterPro" id="IPR036852">
    <property type="entry name" value="Peptidase_S8/S53_dom_sf"/>
</dbReference>
<dbReference type="PANTHER" id="PTHR43806">
    <property type="entry name" value="PEPTIDASE S8"/>
    <property type="match status" value="1"/>
</dbReference>
<keyword evidence="2 5" id="KW-0645">Protease</keyword>
<dbReference type="PRINTS" id="PR00723">
    <property type="entry name" value="SUBTILISIN"/>
</dbReference>
<evidence type="ECO:0000313" key="7">
    <source>
        <dbReference type="EMBL" id="WNH12286.1"/>
    </source>
</evidence>
<reference evidence="7 8" key="1">
    <citation type="submission" date="2023-09" db="EMBL/GenBank/DDBJ databases">
        <title>Thalassobella suaedae gen. nov., sp. nov., a marine bacterium of the family Flavobacteriaceae isolated from a halophyte Suaeda japonica.</title>
        <authorList>
            <person name="Lee S.Y."/>
            <person name="Hwang C.Y."/>
        </authorList>
    </citation>
    <scope>NUCLEOTIDE SEQUENCE [LARGE SCALE GENOMIC DNA]</scope>
    <source>
        <strain evidence="7 8">HL-DH10</strain>
    </source>
</reference>
<dbReference type="Gene3D" id="3.40.50.200">
    <property type="entry name" value="Peptidase S8/S53 domain"/>
    <property type="match status" value="1"/>
</dbReference>
<dbReference type="EMBL" id="CP134536">
    <property type="protein sequence ID" value="WNH12286.1"/>
    <property type="molecule type" value="Genomic_DNA"/>
</dbReference>
<evidence type="ECO:0000256" key="4">
    <source>
        <dbReference type="ARBA" id="ARBA00022825"/>
    </source>
</evidence>
<evidence type="ECO:0000256" key="3">
    <source>
        <dbReference type="ARBA" id="ARBA00022801"/>
    </source>
</evidence>
<keyword evidence="8" id="KW-1185">Reference proteome</keyword>
<sequence>MKNFIFLILAFSCSVFSTYGQRDTIQSVDDIPRFTYKIDSLASVVYKNDDQFRKLYLEVEKNYLSLKNTYVIEDVTLKKSILSTLRSIDLFEQKFEAGRAKSEMIKSLQKKPAQIQTSGLLTFAYLNAVAKHKTSTSMAFNTAYQAELEKLVAPLEYEVVGDDIKFSKSSMEIYSENLIEGLITENIDPASKGGELSGDFASALINYKYLARYILPYKGIIASVYKTYLDANHVEKKNIWKDRDVDLTNRSNLSPVTIAIWDSGIDHTLFPDNMYVNSQEKIDNIDNDGNGYIDDVNGIAHDLHANKITGNLIKLSEAQKVDVSQTLQLYKGLIDLQANIESEQAESLKKMMSGLKPDEVKSFIEDLNFFGNYAHGTHVAGIAVLNNPAANLLVARITFGYKLMPELPTIEKAKNNAKETIETINYFKSTGVRIVNMSFGGSPQGIETALEKHGVGADSEERKNMAREIFDIGKLAFYNAIKDAEDILFITSAGNSDEDSEFYEDIPSSFNLPNILTVGAVDQTGEETGFSSFGENVDVHANGFDVESYVPGGDRLKMSGTSMSSPNVANLAGKIWAINPDLSVEDVKNYIINYSDISEDGRIILMNPKASIDAVDKERPPINQQKKQKIKS</sequence>
<dbReference type="InterPro" id="IPR000209">
    <property type="entry name" value="Peptidase_S8/S53_dom"/>
</dbReference>
<dbReference type="Proteomes" id="UP001303407">
    <property type="component" value="Chromosome"/>
</dbReference>
<dbReference type="RefSeq" id="WP_415862267.1">
    <property type="nucleotide sequence ID" value="NZ_CP134536.1"/>
</dbReference>
<feature type="active site" description="Charge relay system" evidence="5">
    <location>
        <position position="562"/>
    </location>
</feature>
<dbReference type="InterPro" id="IPR050131">
    <property type="entry name" value="Peptidase_S8_subtilisin-like"/>
</dbReference>
<dbReference type="PANTHER" id="PTHR43806:SF11">
    <property type="entry name" value="CEREVISIN-RELATED"/>
    <property type="match status" value="1"/>
</dbReference>
<evidence type="ECO:0000256" key="2">
    <source>
        <dbReference type="ARBA" id="ARBA00022670"/>
    </source>
</evidence>
<keyword evidence="4 5" id="KW-0720">Serine protease</keyword>
<feature type="active site" description="Charge relay system" evidence="5">
    <location>
        <position position="262"/>
    </location>
</feature>
<keyword evidence="3 5" id="KW-0378">Hydrolase</keyword>
<gene>
    <name evidence="7" type="ORF">RHP49_15515</name>
</gene>
<protein>
    <submittedName>
        <fullName evidence="7">S8 family serine peptidase</fullName>
    </submittedName>
</protein>
<accession>A0ABY9Y2J5</accession>
<feature type="domain" description="Peptidase S8/S53" evidence="6">
    <location>
        <begin position="256"/>
        <end position="595"/>
    </location>
</feature>
<evidence type="ECO:0000259" key="6">
    <source>
        <dbReference type="Pfam" id="PF00082"/>
    </source>
</evidence>
<evidence type="ECO:0000256" key="5">
    <source>
        <dbReference type="PROSITE-ProRule" id="PRU01240"/>
    </source>
</evidence>
<dbReference type="InterPro" id="IPR015500">
    <property type="entry name" value="Peptidase_S8_subtilisin-rel"/>
</dbReference>
<dbReference type="Pfam" id="PF00082">
    <property type="entry name" value="Peptidase_S8"/>
    <property type="match status" value="1"/>
</dbReference>
<comment type="similarity">
    <text evidence="1 5">Belongs to the peptidase S8 family.</text>
</comment>
<evidence type="ECO:0000313" key="8">
    <source>
        <dbReference type="Proteomes" id="UP001303407"/>
    </source>
</evidence>
<name>A0ABY9Y2J5_9FLAO</name>
<organism evidence="7 8">
    <name type="scientific">Thalassobellus suaedae</name>
    <dbReference type="NCBI Taxonomy" id="3074124"/>
    <lineage>
        <taxon>Bacteria</taxon>
        <taxon>Pseudomonadati</taxon>
        <taxon>Bacteroidota</taxon>
        <taxon>Flavobacteriia</taxon>
        <taxon>Flavobacteriales</taxon>
        <taxon>Flavobacteriaceae</taxon>
        <taxon>Thalassobellus</taxon>
    </lineage>
</organism>
<dbReference type="SUPFAM" id="SSF52743">
    <property type="entry name" value="Subtilisin-like"/>
    <property type="match status" value="1"/>
</dbReference>
<proteinExistence type="inferred from homology"/>
<feature type="active site" description="Charge relay system" evidence="5">
    <location>
        <position position="375"/>
    </location>
</feature>